<feature type="domain" description="Phosphatidic acid phosphatase type 2/haloperoxidase" evidence="2">
    <location>
        <begin position="51"/>
        <end position="159"/>
    </location>
</feature>
<dbReference type="InterPro" id="IPR000326">
    <property type="entry name" value="PAP2/HPO"/>
</dbReference>
<dbReference type="PANTHER" id="PTHR14969:SF13">
    <property type="entry name" value="AT30094P"/>
    <property type="match status" value="1"/>
</dbReference>
<gene>
    <name evidence="3" type="ORF">QUV98_07290</name>
</gene>
<evidence type="ECO:0000256" key="1">
    <source>
        <dbReference type="SAM" id="Phobius"/>
    </source>
</evidence>
<protein>
    <submittedName>
        <fullName evidence="3">Phosphatase PAP2 family protein</fullName>
    </submittedName>
</protein>
<keyword evidence="1" id="KW-0812">Transmembrane</keyword>
<sequence length="160" mass="18673">MECFYQSMLAYIRQRPRLEKIIIFLTQYCPYVTFILYPCVLIYLWYIHSPYLIDAILRPCIAFVIVTVFRKIVNRPRPYDHMDIQPLRGHKHGESFPSRHTVSACIIAFVCFYAHFYIGVFACIIALIVSLTRILSGVHHIGDVFAAIIIAILCFIIDFH</sequence>
<feature type="transmembrane region" description="Helical" evidence="1">
    <location>
        <begin position="141"/>
        <end position="159"/>
    </location>
</feature>
<keyword evidence="4" id="KW-1185">Reference proteome</keyword>
<dbReference type="SMART" id="SM00014">
    <property type="entry name" value="acidPPc"/>
    <property type="match status" value="1"/>
</dbReference>
<dbReference type="Proteomes" id="UP001529275">
    <property type="component" value="Unassembled WGS sequence"/>
</dbReference>
<dbReference type="Gene3D" id="1.20.144.10">
    <property type="entry name" value="Phosphatidic acid phosphatase type 2/haloperoxidase"/>
    <property type="match status" value="1"/>
</dbReference>
<dbReference type="SUPFAM" id="SSF48317">
    <property type="entry name" value="Acid phosphatase/Vanadium-dependent haloperoxidase"/>
    <property type="match status" value="1"/>
</dbReference>
<dbReference type="EMBL" id="JAUDCK010000023">
    <property type="protein sequence ID" value="MDM8196115.1"/>
    <property type="molecule type" value="Genomic_DNA"/>
</dbReference>
<keyword evidence="1" id="KW-1133">Transmembrane helix</keyword>
<dbReference type="Pfam" id="PF01569">
    <property type="entry name" value="PAP2"/>
    <property type="match status" value="1"/>
</dbReference>
<organism evidence="3 4">
    <name type="scientific">Massilimicrobiota timonensis</name>
    <dbReference type="NCBI Taxonomy" id="1776392"/>
    <lineage>
        <taxon>Bacteria</taxon>
        <taxon>Bacillati</taxon>
        <taxon>Bacillota</taxon>
        <taxon>Erysipelotrichia</taxon>
        <taxon>Erysipelotrichales</taxon>
        <taxon>Erysipelotrichaceae</taxon>
        <taxon>Massilimicrobiota</taxon>
    </lineage>
</organism>
<evidence type="ECO:0000313" key="3">
    <source>
        <dbReference type="EMBL" id="MDM8196115.1"/>
    </source>
</evidence>
<proteinExistence type="predicted"/>
<feature type="transmembrane region" description="Helical" evidence="1">
    <location>
        <begin position="21"/>
        <end position="45"/>
    </location>
</feature>
<dbReference type="PANTHER" id="PTHR14969">
    <property type="entry name" value="SPHINGOSINE-1-PHOSPHATE PHOSPHOHYDROLASE"/>
    <property type="match status" value="1"/>
</dbReference>
<comment type="caution">
    <text evidence="3">The sequence shown here is derived from an EMBL/GenBank/DDBJ whole genome shotgun (WGS) entry which is preliminary data.</text>
</comment>
<feature type="transmembrane region" description="Helical" evidence="1">
    <location>
        <begin position="101"/>
        <end position="129"/>
    </location>
</feature>
<dbReference type="InterPro" id="IPR036938">
    <property type="entry name" value="PAP2/HPO_sf"/>
</dbReference>
<name>A0ABT7UIY7_9FIRM</name>
<evidence type="ECO:0000313" key="4">
    <source>
        <dbReference type="Proteomes" id="UP001529275"/>
    </source>
</evidence>
<evidence type="ECO:0000259" key="2">
    <source>
        <dbReference type="SMART" id="SM00014"/>
    </source>
</evidence>
<accession>A0ABT7UIY7</accession>
<keyword evidence="1" id="KW-0472">Membrane</keyword>
<reference evidence="3 4" key="2">
    <citation type="submission" date="2023-06" db="EMBL/GenBank/DDBJ databases">
        <authorList>
            <person name="Zeman M."/>
            <person name="Kubasova T."/>
            <person name="Jahodarova E."/>
            <person name="Nykrynova M."/>
            <person name="Rychlik I."/>
        </authorList>
    </citation>
    <scope>NUCLEOTIDE SEQUENCE [LARGE SCALE GENOMIC DNA]</scope>
    <source>
        <strain evidence="3 4">ET341</strain>
    </source>
</reference>
<dbReference type="RefSeq" id="WP_289527800.1">
    <property type="nucleotide sequence ID" value="NZ_JAUDCK010000023.1"/>
</dbReference>
<feature type="transmembrane region" description="Helical" evidence="1">
    <location>
        <begin position="51"/>
        <end position="69"/>
    </location>
</feature>
<reference evidence="4" key="1">
    <citation type="submission" date="2023-06" db="EMBL/GenBank/DDBJ databases">
        <title>Identification and characterization of horizontal gene transfer across gut microbiota members of farm animals based on homology search.</title>
        <authorList>
            <person name="Zeman M."/>
            <person name="Kubasova T."/>
            <person name="Jahodarova E."/>
            <person name="Nykrynova M."/>
            <person name="Rychlik I."/>
        </authorList>
    </citation>
    <scope>NUCLEOTIDE SEQUENCE [LARGE SCALE GENOMIC DNA]</scope>
    <source>
        <strain evidence="4">ET341</strain>
    </source>
</reference>